<organism evidence="2 3">
    <name type="scientific">Sulfobacillus thermosulfidooxidans (strain DSM 9293 / VKM B-1269 / AT-1)</name>
    <dbReference type="NCBI Taxonomy" id="929705"/>
    <lineage>
        <taxon>Bacteria</taxon>
        <taxon>Bacillati</taxon>
        <taxon>Bacillota</taxon>
        <taxon>Clostridia</taxon>
        <taxon>Eubacteriales</taxon>
        <taxon>Clostridiales Family XVII. Incertae Sedis</taxon>
        <taxon>Sulfobacillus</taxon>
    </lineage>
</organism>
<dbReference type="STRING" id="28034.BFX07_13545"/>
<feature type="signal peptide" evidence="1">
    <location>
        <begin position="1"/>
        <end position="20"/>
    </location>
</feature>
<dbReference type="OrthoDB" id="2082762at2"/>
<proteinExistence type="predicted"/>
<protein>
    <submittedName>
        <fullName evidence="2">Uncharacterized protein</fullName>
    </submittedName>
</protein>
<evidence type="ECO:0000313" key="3">
    <source>
        <dbReference type="Proteomes" id="UP000192660"/>
    </source>
</evidence>
<reference evidence="3" key="1">
    <citation type="submission" date="2017-04" db="EMBL/GenBank/DDBJ databases">
        <authorList>
            <person name="Varghese N."/>
            <person name="Submissions S."/>
        </authorList>
    </citation>
    <scope>NUCLEOTIDE SEQUENCE [LARGE SCALE GENOMIC DNA]</scope>
    <source>
        <strain evidence="3">DSM 9293</strain>
    </source>
</reference>
<dbReference type="RefSeq" id="WP_028963399.1">
    <property type="nucleotide sequence ID" value="NZ_FWWY01000001.1"/>
</dbReference>
<accession>A0A1W1WCW3</accession>
<keyword evidence="3" id="KW-1185">Reference proteome</keyword>
<keyword evidence="1" id="KW-0732">Signal</keyword>
<dbReference type="AlphaFoldDB" id="A0A1W1WCW3"/>
<dbReference type="EMBL" id="FWWY01000001">
    <property type="protein sequence ID" value="SMC04158.1"/>
    <property type="molecule type" value="Genomic_DNA"/>
</dbReference>
<name>A0A1W1WCW3_SULTA</name>
<evidence type="ECO:0000313" key="2">
    <source>
        <dbReference type="EMBL" id="SMC04158.1"/>
    </source>
</evidence>
<sequence>MKVQIVLVSLAAVVTTGALAAFVGRPYFGSVLANTSRGASTTVVSKSHIATKGSVPVKTAANPTMSLSTTTITTTTTPVFSGTQVQILAGNQAPGILPLNYPLSLNPIAFYQPKTYTLAFQLQAVLEGHHVILQLFQGPNSVVIATSWDHQITGTYVATGTVQLTNLSGDNAYFSILGSQHTTWLTTNLITGQMTTSQVMPLAAELSPYIGGIPTLYAVPEINPGPAPSQPGSVSEPLPSSAPLIEQCLGEANTLFNTQVPLNAVVLNQEGNHLDLIHVTGGRWRVVRFHLDAEGIPIPKEVLTAWQGHILTYHIGVNAQGQGVNVVLSETQIQYLTQIAKSLDYTAFDSQAGAVASLPINLTGYQSLHPGAPKLIVEKGNQTLLALTYQAPDQQHTVYLPVGWYWWKNGPQVINVPTSPSLSSSSTPSSSAPGPS</sequence>
<dbReference type="Proteomes" id="UP000192660">
    <property type="component" value="Unassembled WGS sequence"/>
</dbReference>
<feature type="chain" id="PRO_5010720739" evidence="1">
    <location>
        <begin position="21"/>
        <end position="436"/>
    </location>
</feature>
<gene>
    <name evidence="2" type="ORF">SAMN00768000_1494</name>
</gene>
<evidence type="ECO:0000256" key="1">
    <source>
        <dbReference type="SAM" id="SignalP"/>
    </source>
</evidence>